<dbReference type="Gene3D" id="3.40.640.10">
    <property type="entry name" value="Type I PLP-dependent aspartate aminotransferase-like (Major domain)"/>
    <property type="match status" value="1"/>
</dbReference>
<evidence type="ECO:0000256" key="2">
    <source>
        <dbReference type="ARBA" id="ARBA00009077"/>
    </source>
</evidence>
<dbReference type="InterPro" id="IPR015421">
    <property type="entry name" value="PyrdxlP-dep_Trfase_major"/>
</dbReference>
<keyword evidence="3" id="KW-0663">Pyridoxal phosphate</keyword>
<dbReference type="EMBL" id="UINC01203683">
    <property type="protein sequence ID" value="SVE24059.1"/>
    <property type="molecule type" value="Genomic_DNA"/>
</dbReference>
<proteinExistence type="inferred from homology"/>
<evidence type="ECO:0008006" key="7">
    <source>
        <dbReference type="Google" id="ProtNLM"/>
    </source>
</evidence>
<reference evidence="6" key="1">
    <citation type="submission" date="2018-05" db="EMBL/GenBank/DDBJ databases">
        <authorList>
            <person name="Lanie J.A."/>
            <person name="Ng W.-L."/>
            <person name="Kazmierczak K.M."/>
            <person name="Andrzejewski T.M."/>
            <person name="Davidsen T.M."/>
            <person name="Wayne K.J."/>
            <person name="Tettelin H."/>
            <person name="Glass J.I."/>
            <person name="Rusch D."/>
            <person name="Podicherti R."/>
            <person name="Tsui H.-C.T."/>
            <person name="Winkler M.E."/>
        </authorList>
    </citation>
    <scope>NUCLEOTIDE SEQUENCE</scope>
</reference>
<dbReference type="GO" id="GO:0030170">
    <property type="term" value="F:pyridoxal phosphate binding"/>
    <property type="evidence" value="ECO:0007669"/>
    <property type="project" value="InterPro"/>
</dbReference>
<dbReference type="PANTHER" id="PTHR43500">
    <property type="entry name" value="CYSTATHIONINE BETA-LYASE-RELATED"/>
    <property type="match status" value="1"/>
</dbReference>
<accession>A0A383BW14</accession>
<dbReference type="GO" id="GO:0019450">
    <property type="term" value="P:L-cysteine catabolic process to pyruvate"/>
    <property type="evidence" value="ECO:0007669"/>
    <property type="project" value="TreeGrafter"/>
</dbReference>
<protein>
    <recommendedName>
        <fullName evidence="7">Aminotransferase class V domain-containing protein</fullName>
    </recommendedName>
</protein>
<dbReference type="Pfam" id="PF01053">
    <property type="entry name" value="Cys_Met_Meta_PP"/>
    <property type="match status" value="1"/>
</dbReference>
<evidence type="ECO:0000313" key="6">
    <source>
        <dbReference type="EMBL" id="SVE24059.1"/>
    </source>
</evidence>
<dbReference type="PANTHER" id="PTHR43500:SF1">
    <property type="entry name" value="CYSTATHIONINE BETA-LYASE-RELATED"/>
    <property type="match status" value="1"/>
</dbReference>
<evidence type="ECO:0000256" key="4">
    <source>
        <dbReference type="ARBA" id="ARBA00023239"/>
    </source>
</evidence>
<dbReference type="InterPro" id="IPR015422">
    <property type="entry name" value="PyrdxlP-dep_Trfase_small"/>
</dbReference>
<comment type="catalytic activity">
    <reaction evidence="5">
        <text>L,L-cystathionine + H2O = L-homocysteine + pyruvate + NH4(+)</text>
        <dbReference type="Rhea" id="RHEA:13965"/>
        <dbReference type="ChEBI" id="CHEBI:15361"/>
        <dbReference type="ChEBI" id="CHEBI:15377"/>
        <dbReference type="ChEBI" id="CHEBI:28938"/>
        <dbReference type="ChEBI" id="CHEBI:58161"/>
        <dbReference type="ChEBI" id="CHEBI:58199"/>
    </reaction>
</comment>
<comment type="cofactor">
    <cofactor evidence="1">
        <name>pyridoxal 5'-phosphate</name>
        <dbReference type="ChEBI" id="CHEBI:597326"/>
    </cofactor>
</comment>
<dbReference type="SUPFAM" id="SSF53383">
    <property type="entry name" value="PLP-dependent transferases"/>
    <property type="match status" value="1"/>
</dbReference>
<evidence type="ECO:0000256" key="1">
    <source>
        <dbReference type="ARBA" id="ARBA00001933"/>
    </source>
</evidence>
<dbReference type="GO" id="GO:0047804">
    <property type="term" value="F:cysteine-S-conjugate beta-lyase activity"/>
    <property type="evidence" value="ECO:0007669"/>
    <property type="project" value="InterPro"/>
</dbReference>
<sequence length="244" mass="27556">IKVTHIESGIGSEISQYINDNTKLIFLESPGSNTFEIQDIPAIVKIAKRAGIPTVIDNTWATPLFLKPLDLGVDISIHSATKYICGYSDVLIGCVTVNKKYSEEFDEYLHAVESYTNSHDCYLALRGLRTLQVRLSAHQKSAFEIARWLETEDVVDCVIHPGLESHPQHNLWKRDYSGASGLFAFTFKEKYSDKQIALFINSLEMFGLGYSWGGFKSLVTARQYKRDGKWVHDGKHLIRLNIGL</sequence>
<dbReference type="GO" id="GO:0019346">
    <property type="term" value="P:transsulfuration"/>
    <property type="evidence" value="ECO:0007669"/>
    <property type="project" value="InterPro"/>
</dbReference>
<keyword evidence="4" id="KW-0456">Lyase</keyword>
<dbReference type="InterPro" id="IPR006233">
    <property type="entry name" value="Cys_b_lyase_bac"/>
</dbReference>
<dbReference type="InterPro" id="IPR015424">
    <property type="entry name" value="PyrdxlP-dep_Trfase"/>
</dbReference>
<feature type="non-terminal residue" evidence="6">
    <location>
        <position position="1"/>
    </location>
</feature>
<organism evidence="6">
    <name type="scientific">marine metagenome</name>
    <dbReference type="NCBI Taxonomy" id="408172"/>
    <lineage>
        <taxon>unclassified sequences</taxon>
        <taxon>metagenomes</taxon>
        <taxon>ecological metagenomes</taxon>
    </lineage>
</organism>
<dbReference type="InterPro" id="IPR000277">
    <property type="entry name" value="Cys/Met-Metab_PyrdxlP-dep_enz"/>
</dbReference>
<comment type="similarity">
    <text evidence="2">Belongs to the trans-sulfuration enzymes family.</text>
</comment>
<evidence type="ECO:0000256" key="3">
    <source>
        <dbReference type="ARBA" id="ARBA00022898"/>
    </source>
</evidence>
<feature type="non-terminal residue" evidence="6">
    <location>
        <position position="244"/>
    </location>
</feature>
<gene>
    <name evidence="6" type="ORF">METZ01_LOCUS476913</name>
</gene>
<name>A0A383BW14_9ZZZZ</name>
<dbReference type="AlphaFoldDB" id="A0A383BW14"/>
<evidence type="ECO:0000256" key="5">
    <source>
        <dbReference type="ARBA" id="ARBA00047517"/>
    </source>
</evidence>
<dbReference type="Gene3D" id="3.90.1150.10">
    <property type="entry name" value="Aspartate Aminotransferase, domain 1"/>
    <property type="match status" value="1"/>
</dbReference>